<protein>
    <submittedName>
        <fullName evidence="2">Uncharacterized protein</fullName>
    </submittedName>
</protein>
<proteinExistence type="predicted"/>
<dbReference type="AlphaFoldDB" id="A0A8D8TPZ2"/>
<feature type="region of interest" description="Disordered" evidence="1">
    <location>
        <begin position="71"/>
        <end position="117"/>
    </location>
</feature>
<evidence type="ECO:0000313" key="2">
    <source>
        <dbReference type="EMBL" id="CAG6690067.1"/>
    </source>
</evidence>
<feature type="compositionally biased region" description="Basic and acidic residues" evidence="1">
    <location>
        <begin position="85"/>
        <end position="97"/>
    </location>
</feature>
<sequence>MSREKLSLAREELTADRIDPTEKEIPAPVNAVLTQPAIMAREAGRTLPTVDIKRSVTGREPQRAMRRFKNTSNHLHTFQMDSGGDPEKCQPDWRNEAESVFDPKAGQKVTASSARCK</sequence>
<evidence type="ECO:0000256" key="1">
    <source>
        <dbReference type="SAM" id="MobiDB-lite"/>
    </source>
</evidence>
<organism evidence="2">
    <name type="scientific">Cacopsylla melanoneura</name>
    <dbReference type="NCBI Taxonomy" id="428564"/>
    <lineage>
        <taxon>Eukaryota</taxon>
        <taxon>Metazoa</taxon>
        <taxon>Ecdysozoa</taxon>
        <taxon>Arthropoda</taxon>
        <taxon>Hexapoda</taxon>
        <taxon>Insecta</taxon>
        <taxon>Pterygota</taxon>
        <taxon>Neoptera</taxon>
        <taxon>Paraneoptera</taxon>
        <taxon>Hemiptera</taxon>
        <taxon>Sternorrhyncha</taxon>
        <taxon>Psylloidea</taxon>
        <taxon>Psyllidae</taxon>
        <taxon>Psyllinae</taxon>
        <taxon>Cacopsylla</taxon>
    </lineage>
</organism>
<dbReference type="EMBL" id="HBUF01295691">
    <property type="protein sequence ID" value="CAG6690067.1"/>
    <property type="molecule type" value="Transcribed_RNA"/>
</dbReference>
<accession>A0A8D8TPZ2</accession>
<reference evidence="2" key="1">
    <citation type="submission" date="2021-05" db="EMBL/GenBank/DDBJ databases">
        <authorList>
            <person name="Alioto T."/>
            <person name="Alioto T."/>
            <person name="Gomez Garrido J."/>
        </authorList>
    </citation>
    <scope>NUCLEOTIDE SEQUENCE</scope>
</reference>
<name>A0A8D8TPZ2_9HEMI</name>
<feature type="compositionally biased region" description="Polar residues" evidence="1">
    <location>
        <begin position="71"/>
        <end position="80"/>
    </location>
</feature>